<proteinExistence type="predicted"/>
<evidence type="ECO:0000313" key="7">
    <source>
        <dbReference type="EMBL" id="MDP5272999.1"/>
    </source>
</evidence>
<dbReference type="InterPro" id="IPR001789">
    <property type="entry name" value="Sig_transdc_resp-reg_receiver"/>
</dbReference>
<dbReference type="Gene3D" id="3.40.50.2300">
    <property type="match status" value="1"/>
</dbReference>
<keyword evidence="1" id="KW-0805">Transcription regulation</keyword>
<dbReference type="PROSITE" id="PS01124">
    <property type="entry name" value="HTH_ARAC_FAMILY_2"/>
    <property type="match status" value="1"/>
</dbReference>
<protein>
    <submittedName>
        <fullName evidence="7">Response regulator</fullName>
    </submittedName>
</protein>
<dbReference type="Pfam" id="PF00072">
    <property type="entry name" value="Response_reg"/>
    <property type="match status" value="1"/>
</dbReference>
<dbReference type="Pfam" id="PF12833">
    <property type="entry name" value="HTH_18"/>
    <property type="match status" value="1"/>
</dbReference>
<accession>A0ABT9IW06</accession>
<reference evidence="7 8" key="1">
    <citation type="submission" date="2023-08" db="EMBL/GenBank/DDBJ databases">
        <authorList>
            <person name="Park J.-S."/>
        </authorList>
    </citation>
    <scope>NUCLEOTIDE SEQUENCE [LARGE SCALE GENOMIC DNA]</scope>
    <source>
        <strain evidence="7 8">2205SS18-9</strain>
    </source>
</reference>
<evidence type="ECO:0000259" key="5">
    <source>
        <dbReference type="PROSITE" id="PS01124"/>
    </source>
</evidence>
<dbReference type="SMART" id="SM00448">
    <property type="entry name" value="REC"/>
    <property type="match status" value="1"/>
</dbReference>
<feature type="domain" description="Response regulatory" evidence="6">
    <location>
        <begin position="3"/>
        <end position="120"/>
    </location>
</feature>
<name>A0ABT9IW06_9BACL</name>
<keyword evidence="4" id="KW-0597">Phosphoprotein</keyword>
<dbReference type="SUPFAM" id="SSF52172">
    <property type="entry name" value="CheY-like"/>
    <property type="match status" value="1"/>
</dbReference>
<dbReference type="CDD" id="cd17536">
    <property type="entry name" value="REC_YesN-like"/>
    <property type="match status" value="1"/>
</dbReference>
<dbReference type="InterPro" id="IPR011006">
    <property type="entry name" value="CheY-like_superfamily"/>
</dbReference>
<dbReference type="RefSeq" id="WP_305990294.1">
    <property type="nucleotide sequence ID" value="NZ_JAVAMP010000001.1"/>
</dbReference>
<dbReference type="SMART" id="SM00342">
    <property type="entry name" value="HTH_ARAC"/>
    <property type="match status" value="1"/>
</dbReference>
<sequence length="527" mass="62435">MYKVLLADDDFPVIQYLMQEIPWGELNLHVIGHADDGLEAYHKAEEELPDILITDIGMPGMDGLTLIRKLKQLNPDMHIIIMSCHDDFKYTREALKLNVHDYVHKESMESKEIEEILKVIISMKKSRQDQQSPQEQQMNKTIMKEKLIGQFLLSPIFNEDRWQTEFAKFGVDISSKLYFPVVCYINHYDKQLGRFDSEELLIYPIINVIEEIIFKEQNAHCFRLGTKELLLLFTGKGVSYRTLKDIQSAMYQYLKVSVSFVTISYPCSSFTMLRQNINYVLEKTLQRFYLSDSVITSIEQLNKPFVDEDVFNYYADFTDEMEKVLHLESEDLLKETVSMWFRLFREKRYHPEKLKSFILQFVMDQCIKKRVPKQHVGLDISKELHQIILSMDSIYEMERWLVDYWESLLKSMLTTSIFSKRSEILKAQKYVMANLETKISLDEVSNLLHLNPAYFSRLYKKETQESFIKYVIRMKMEKAKEWLETTDKTVEEVAYKLGYDNKSYFNKCFKSIFNMPPSQLQQLKRNG</sequence>
<evidence type="ECO:0000256" key="3">
    <source>
        <dbReference type="ARBA" id="ARBA00023163"/>
    </source>
</evidence>
<evidence type="ECO:0000313" key="8">
    <source>
        <dbReference type="Proteomes" id="UP001231941"/>
    </source>
</evidence>
<organism evidence="7 8">
    <name type="scientific">Chengkuizengella axinellae</name>
    <dbReference type="NCBI Taxonomy" id="3064388"/>
    <lineage>
        <taxon>Bacteria</taxon>
        <taxon>Bacillati</taxon>
        <taxon>Bacillota</taxon>
        <taxon>Bacilli</taxon>
        <taxon>Bacillales</taxon>
        <taxon>Paenibacillaceae</taxon>
        <taxon>Chengkuizengella</taxon>
    </lineage>
</organism>
<evidence type="ECO:0000256" key="1">
    <source>
        <dbReference type="ARBA" id="ARBA00023015"/>
    </source>
</evidence>
<keyword evidence="2" id="KW-0238">DNA-binding</keyword>
<dbReference type="InterPro" id="IPR018062">
    <property type="entry name" value="HTH_AraC-typ_CS"/>
</dbReference>
<dbReference type="EMBL" id="JAVAMP010000001">
    <property type="protein sequence ID" value="MDP5272999.1"/>
    <property type="molecule type" value="Genomic_DNA"/>
</dbReference>
<dbReference type="PROSITE" id="PS50110">
    <property type="entry name" value="RESPONSE_REGULATORY"/>
    <property type="match status" value="1"/>
</dbReference>
<keyword evidence="8" id="KW-1185">Reference proteome</keyword>
<dbReference type="SUPFAM" id="SSF46689">
    <property type="entry name" value="Homeodomain-like"/>
    <property type="match status" value="2"/>
</dbReference>
<feature type="modified residue" description="4-aspartylphosphate" evidence="4">
    <location>
        <position position="55"/>
    </location>
</feature>
<dbReference type="PANTHER" id="PTHR43280">
    <property type="entry name" value="ARAC-FAMILY TRANSCRIPTIONAL REGULATOR"/>
    <property type="match status" value="1"/>
</dbReference>
<dbReference type="InterPro" id="IPR018060">
    <property type="entry name" value="HTH_AraC"/>
</dbReference>
<dbReference type="InterPro" id="IPR009057">
    <property type="entry name" value="Homeodomain-like_sf"/>
</dbReference>
<dbReference type="Proteomes" id="UP001231941">
    <property type="component" value="Unassembled WGS sequence"/>
</dbReference>
<keyword evidence="3" id="KW-0804">Transcription</keyword>
<comment type="caution">
    <text evidence="7">The sequence shown here is derived from an EMBL/GenBank/DDBJ whole genome shotgun (WGS) entry which is preliminary data.</text>
</comment>
<dbReference type="PANTHER" id="PTHR43280:SF2">
    <property type="entry name" value="HTH-TYPE TRANSCRIPTIONAL REGULATOR EXSA"/>
    <property type="match status" value="1"/>
</dbReference>
<dbReference type="PROSITE" id="PS00041">
    <property type="entry name" value="HTH_ARAC_FAMILY_1"/>
    <property type="match status" value="1"/>
</dbReference>
<evidence type="ECO:0000256" key="4">
    <source>
        <dbReference type="PROSITE-ProRule" id="PRU00169"/>
    </source>
</evidence>
<gene>
    <name evidence="7" type="ORF">Q5Y73_02680</name>
</gene>
<evidence type="ECO:0000259" key="6">
    <source>
        <dbReference type="PROSITE" id="PS50110"/>
    </source>
</evidence>
<dbReference type="Gene3D" id="1.10.10.60">
    <property type="entry name" value="Homeodomain-like"/>
    <property type="match status" value="2"/>
</dbReference>
<feature type="domain" description="HTH araC/xylS-type" evidence="5">
    <location>
        <begin position="425"/>
        <end position="523"/>
    </location>
</feature>
<evidence type="ECO:0000256" key="2">
    <source>
        <dbReference type="ARBA" id="ARBA00023125"/>
    </source>
</evidence>